<dbReference type="Gene3D" id="1.10.1070.11">
    <property type="entry name" value="Phosphatidylinositol 3-/4-kinase, catalytic domain"/>
    <property type="match status" value="1"/>
</dbReference>
<evidence type="ECO:0000256" key="3">
    <source>
        <dbReference type="ARBA" id="ARBA00012513"/>
    </source>
</evidence>
<evidence type="ECO:0000256" key="5">
    <source>
        <dbReference type="ARBA" id="ARBA00022679"/>
    </source>
</evidence>
<sequence>MEDNEADPIQILHDLSLRVGLVKVAEYIQQHNNNGLELLNGLRKQLRDNVSIDNVGACNKQWLDYGIYGIISECSLSSEIKAERPKFELEKSPFAVIFGSLFVDNFKRIKKFAVENNREQFESCIYHFTQYISALAVGDVDRNFYKDLGPGDYKRLVFLIRTTLSFFCDKNIDKIYSDYDIPIKLVFQWAKCIVNIVKILETLNPKYIAAFEQDVTRDLIDIVQLPLGTNAMLFSRTVKDFEAISEGIEIKQPEITVNPNSILIMAALQSELLQSCKIGAINSVNVVEVDLKASFEYANGMRPCPTFPLVYMANKACMDIIYKCSYFKPALNSKESVTYYASLLKSFIYIKFGFCDLSTPEHFLKTIFKEPKVCEYNSCYFLDWIDTKIQSHGQSQYSNYDHLTLLQVLRTLSEVLFCIQGNIKIQEWVNVLEICRICLFMNMYYYKFKIQACGIAPFDVDFYNWSFKYWMVFMDNFKYHVSDEIMDIAICNLLIIIKVQGPLMQEKHFSVMPRVILKNHMSIKANGMDPFKYKTTGSILRISSISYTCCKSLLLRYLEIVPLHLETMKIVLDELKRSNAQEHSIMKLREQKLEALFKSYSEIKGGKATSINVHCFDNGLINVRGTGIHDVCFFLPKVDERSICLICLGVEFSLRALYLNDTSMLQMCFVFINTFTLIMLDIEQVLGVLKQTSRECLELIPLVLETYFHIQMITLDNLDANIATFISRNISICDAIIHFMAIGVINNGIQRTNDSIENTRWLSFVLLLRCIIASPRKNIFQVITTLISMSKANADSSDTSTTDSNKPPSLFDEVRNGNVSSKVVEYVNSRVVMERLTTHALSRYLSHVIFNILERQKKSCIIEGMNSQHISTLYKTINAFIQSTRFNDANFSCIHIFECLLILSKLFNGLEFGCMTNLASFISLNEVVFKGNHSVAHAVPLVSDYVNHPFECTLDNTVNKHVPLFSLTPPRSCFYCNAKLESQNPHAYYYFVPCHKCGYPCPLISRGEIGLNNIGQNIFVKNGAIAPLGYAEKVMCCIIKNAEMRSQTVMFILDEFLDNLDNLVNCVISLNNNEQELAVFMEDISSIIAMYIISVPVPVEKVFSIIGKLKSTSSVFSTVFLEKVEMCSNVIRIAPEYNYLEFFKQRFDDYALLLTDSTLDYHQMKMQYAYDCYMLRIYTNNIDAEGVILEQCAVLNKRQSLLYNLGISSISQLFMIHLDNVLSNNPETLCIDAFAFNLFVLSKFANAFNICLNKCLRTGLCASLVDKVESKNALYCGTVDYTSCLYRILLNTRTRQLLSVSFDHPFGQIMPPYKNLLGNVEQNDYALFRLLLDTKELLSNSQNNSDFLRAFYKFRFHAFIRLLWYSTNPHLIYKLALTNGDDKLLELQSSFLYETFGAYLEMKRDSLCISKTEHINSDVTMTAFTTSGNNALRLEQTGSVSNFVEENFVRILELFVTVWSKGTSRKNLTLKVKRLFYPDMYVYNIESMKLGCQMGRVFKCLVILLHIYANKFDVFCDRIIEALTIGEITKYTSQPLLECWMLLSEKLTLNCLGKYAPGIVYHTNKILNFNNSPTIMSIVDKIQQQLKARLQTLSEGKMYCSYLDSIINSFHKMDISIVYDDLHSYAMLIYPTDDQPKLPYITREAGAFAASAALSRNVFIQTDDQYKKNTQLLATAALMTISEFSDDLAKSPTLLANICCCILGYLQCDLNGFRSIKRNRNIEHLPTDDLNELAIIVLKQYLVPNMHLNITSYCMQEMLKLLGFRITCKDDETPVVENSQWDNLFDQETQSRLEPYRRTNFLRNKQIEAAIEHQLEANTIIDIKCLVWWIIKMLPQDAPKLPVFKACDLAMVQIPAVLSFLLPHIISSSVQLLDTQRCMDIGKRISLLLSNVLHKDSNTFGIHWKSHEPGAETLSFELRDHYTSCQAIFSLIDDIKFLVDKNSKLLESITEKQERDSIVKCIKRYKAILSAIPDLLVAQAAISCGSYARGVMIIEHHLTFEALSFDFSNPSNSLENVALRCKLSQSESTDSNAIISLLCRGYCGLSEWDVLLCLSGLGFSTRTGEYKTKSKTSPSPINKVKQSEDIRKAFSLECKGQYKSACEIYNSLLKQTQNPKLWTCWYRIIQQTGPNVFIQFPIPIQAEKSSDSLFAESITACWKLSLWDELDEILSRHGKSQGAIPIEINASNKPKFVITNADERFSFSNNEDTFWASLLMRDSVDVWFMEKIACSFSLMHKLQYEESGQLLEGSFKHMVRPLGLAIRESTQVAEQYLEKITIINMLQVVTQFNQKTVDEFQECQFASSLIKRAQIFAKNRCKTLVNILGAAKVALELGGKLKAASDLSLFLTKMCRLSDMDIHIPGIVNLIDNLSISDSQVVVERALTLQNSGDVDGAIRELKKIVSTDFNGLYNLVKIYSESNLLIPKVAVLYMHQLLQLAPNSYKANLLYATYLDRLVENRIKNAQNIKLTVNDAKVRSRKAHRGIWGETLYILTGIEGIPGMYSFVELVGVTICGYLRSLCFLNPKTDPRDGQDEKSADDLDNPEYIESMNMVSVLTRVITIMCFYCTANTKQFCCNVSFEKEACEMFFKSIHQRIKAYQDKFPQYYWYSVLSQLVSRCQHNILGDNIFQPIISHLLAHYPKQTLWFTTFFNHSFTVKNKQIHNDIIRAALGIKDNVNKIIECYDAMFTEMHKVAMDTDVSIKEISAVRFDGLWKFMNSRKTQGMILMPTRQNLSFEHLNYEPNDLEQICGLSENMQVLRSKQKPKKIGILTQSGQCLSFLIKNETKGDLRKDMRMMEATDFIVRLLQNKQLGPSFQCYNVIPLSELSGIIEWVPNMSTMRCLVLEELMNINQNIENETRPEILKYAQHVSAKKFTESLEIYNTLLKKRPPVLHRVYWKIFKKDPAEWYKCRRNFIYTCALWNMFGYIVGLGDRHAENILLNLQTGQVMHVDFDCLFGKGIMLQIPELVPFRLTQNIVSNLGICGTSIDGPYYSDSLRFLKFLQLNGKKLTAILMSFVFDPLIDWNNGIGGRSSPNHSLAQKALLSVEDKLRGIVHVMLPSLEISRLTLDNQASNNQSEFSSYKEFENVAEPLEPRQQLQQLIQAATSPTHLSKMFVGWAPWL</sequence>
<dbReference type="PROSITE" id="PS50290">
    <property type="entry name" value="PI3_4_KINASE_3"/>
    <property type="match status" value="1"/>
</dbReference>
<evidence type="ECO:0000313" key="14">
    <source>
        <dbReference type="EMBL" id="KAK2195212.1"/>
    </source>
</evidence>
<evidence type="ECO:0000259" key="13">
    <source>
        <dbReference type="PROSITE" id="PS51190"/>
    </source>
</evidence>
<dbReference type="RefSeq" id="XP_067802055.1">
    <property type="nucleotide sequence ID" value="XM_067947904.1"/>
</dbReference>
<dbReference type="Pfam" id="PF00454">
    <property type="entry name" value="PI3_PI4_kinase"/>
    <property type="match status" value="1"/>
</dbReference>
<dbReference type="EMBL" id="JALLKP010000004">
    <property type="protein sequence ID" value="KAK2195212.1"/>
    <property type="molecule type" value="Genomic_DNA"/>
</dbReference>
<keyword evidence="6" id="KW-0547">Nucleotide-binding</keyword>
<accession>A0AAD9PIS4</accession>
<dbReference type="Gene3D" id="3.30.1010.10">
    <property type="entry name" value="Phosphatidylinositol 3-kinase Catalytic Subunit, Chain A, domain 4"/>
    <property type="match status" value="1"/>
</dbReference>
<evidence type="ECO:0000256" key="4">
    <source>
        <dbReference type="ARBA" id="ARBA00022527"/>
    </source>
</evidence>
<organism evidence="14 15">
    <name type="scientific">Babesia duncani</name>
    <dbReference type="NCBI Taxonomy" id="323732"/>
    <lineage>
        <taxon>Eukaryota</taxon>
        <taxon>Sar</taxon>
        <taxon>Alveolata</taxon>
        <taxon>Apicomplexa</taxon>
        <taxon>Aconoidasida</taxon>
        <taxon>Piroplasmida</taxon>
        <taxon>Babesiidae</taxon>
        <taxon>Babesia</taxon>
    </lineage>
</organism>
<feature type="domain" description="PI3K/PI4K catalytic" evidence="12">
    <location>
        <begin position="2751"/>
        <end position="3065"/>
    </location>
</feature>
<evidence type="ECO:0000256" key="6">
    <source>
        <dbReference type="ARBA" id="ARBA00022741"/>
    </source>
</evidence>
<keyword evidence="10" id="KW-0539">Nucleus</keyword>
<protein>
    <recommendedName>
        <fullName evidence="11">Serine/threonine-protein kinase ATR</fullName>
        <ecNumber evidence="3">2.7.11.1</ecNumber>
    </recommendedName>
</protein>
<evidence type="ECO:0000256" key="10">
    <source>
        <dbReference type="ARBA" id="ARBA00023242"/>
    </source>
</evidence>
<dbReference type="EC" id="2.7.11.1" evidence="3"/>
<dbReference type="GO" id="GO:0005524">
    <property type="term" value="F:ATP binding"/>
    <property type="evidence" value="ECO:0007669"/>
    <property type="project" value="UniProtKB-KW"/>
</dbReference>
<keyword evidence="5" id="KW-0808">Transferase</keyword>
<dbReference type="GO" id="GO:0006281">
    <property type="term" value="P:DNA repair"/>
    <property type="evidence" value="ECO:0007669"/>
    <property type="project" value="TreeGrafter"/>
</dbReference>
<dbReference type="PANTHER" id="PTHR11139:SF69">
    <property type="entry name" value="SERINE_THREONINE-PROTEIN KINASE ATR"/>
    <property type="match status" value="1"/>
</dbReference>
<evidence type="ECO:0000256" key="1">
    <source>
        <dbReference type="ARBA" id="ARBA00004123"/>
    </source>
</evidence>
<keyword evidence="9" id="KW-0067">ATP-binding</keyword>
<dbReference type="Proteomes" id="UP001214638">
    <property type="component" value="Unassembled WGS sequence"/>
</dbReference>
<dbReference type="PANTHER" id="PTHR11139">
    <property type="entry name" value="ATAXIA TELANGIECTASIA MUTATED ATM -RELATED"/>
    <property type="match status" value="1"/>
</dbReference>
<dbReference type="SMART" id="SM01343">
    <property type="entry name" value="FATC"/>
    <property type="match status" value="1"/>
</dbReference>
<evidence type="ECO:0000256" key="8">
    <source>
        <dbReference type="ARBA" id="ARBA00022777"/>
    </source>
</evidence>
<dbReference type="SUPFAM" id="SSF56112">
    <property type="entry name" value="Protein kinase-like (PK-like)"/>
    <property type="match status" value="1"/>
</dbReference>
<evidence type="ECO:0000256" key="7">
    <source>
        <dbReference type="ARBA" id="ARBA00022763"/>
    </source>
</evidence>
<comment type="similarity">
    <text evidence="2">Belongs to the PI3/PI4-kinase family. ATM subfamily.</text>
</comment>
<keyword evidence="15" id="KW-1185">Reference proteome</keyword>
<dbReference type="InterPro" id="IPR018936">
    <property type="entry name" value="PI3/4_kinase_CS"/>
</dbReference>
<dbReference type="PROSITE" id="PS51190">
    <property type="entry name" value="FATC"/>
    <property type="match status" value="1"/>
</dbReference>
<name>A0AAD9PIS4_9APIC</name>
<dbReference type="InterPro" id="IPR011009">
    <property type="entry name" value="Kinase-like_dom_sf"/>
</dbReference>
<dbReference type="InterPro" id="IPR056802">
    <property type="entry name" value="ATR-like_M-HEAT"/>
</dbReference>
<dbReference type="InterPro" id="IPR003152">
    <property type="entry name" value="FATC_dom"/>
</dbReference>
<evidence type="ECO:0000259" key="12">
    <source>
        <dbReference type="PROSITE" id="PS50290"/>
    </source>
</evidence>
<dbReference type="GO" id="GO:0000077">
    <property type="term" value="P:DNA damage checkpoint signaling"/>
    <property type="evidence" value="ECO:0007669"/>
    <property type="project" value="TreeGrafter"/>
</dbReference>
<keyword evidence="4" id="KW-0723">Serine/threonine-protein kinase</keyword>
<dbReference type="PROSITE" id="PS00916">
    <property type="entry name" value="PI3_4_KINASE_2"/>
    <property type="match status" value="1"/>
</dbReference>
<evidence type="ECO:0000256" key="11">
    <source>
        <dbReference type="ARBA" id="ARBA00024420"/>
    </source>
</evidence>
<dbReference type="InterPro" id="IPR050517">
    <property type="entry name" value="DDR_Repair_Kinase"/>
</dbReference>
<dbReference type="InterPro" id="IPR057564">
    <property type="entry name" value="HEAT_ATR"/>
</dbReference>
<evidence type="ECO:0000256" key="2">
    <source>
        <dbReference type="ARBA" id="ARBA00010769"/>
    </source>
</evidence>
<comment type="subcellular location">
    <subcellularLocation>
        <location evidence="1">Nucleus</location>
    </subcellularLocation>
</comment>
<keyword evidence="8" id="KW-0418">Kinase</keyword>
<evidence type="ECO:0000313" key="15">
    <source>
        <dbReference type="Proteomes" id="UP001214638"/>
    </source>
</evidence>
<gene>
    <name evidence="14" type="ORF">BdWA1_002885</name>
</gene>
<dbReference type="Pfam" id="PF02260">
    <property type="entry name" value="FATC"/>
    <property type="match status" value="1"/>
</dbReference>
<proteinExistence type="inferred from homology"/>
<evidence type="ECO:0000256" key="9">
    <source>
        <dbReference type="ARBA" id="ARBA00022840"/>
    </source>
</evidence>
<comment type="caution">
    <text evidence="14">The sequence shown here is derived from an EMBL/GenBank/DDBJ whole genome shotgun (WGS) entry which is preliminary data.</text>
</comment>
<dbReference type="GO" id="GO:0005634">
    <property type="term" value="C:nucleus"/>
    <property type="evidence" value="ECO:0007669"/>
    <property type="project" value="UniProtKB-SubCell"/>
</dbReference>
<dbReference type="GO" id="GO:0004674">
    <property type="term" value="F:protein serine/threonine kinase activity"/>
    <property type="evidence" value="ECO:0007669"/>
    <property type="project" value="UniProtKB-KW"/>
</dbReference>
<reference evidence="14" key="1">
    <citation type="journal article" date="2023" name="Nat. Microbiol.">
        <title>Babesia duncani multi-omics identifies virulence factors and drug targets.</title>
        <authorList>
            <person name="Singh P."/>
            <person name="Lonardi S."/>
            <person name="Liang Q."/>
            <person name="Vydyam P."/>
            <person name="Khabirova E."/>
            <person name="Fang T."/>
            <person name="Gihaz S."/>
            <person name="Thekkiniath J."/>
            <person name="Munshi M."/>
            <person name="Abel S."/>
            <person name="Ciampossin L."/>
            <person name="Batugedara G."/>
            <person name="Gupta M."/>
            <person name="Lu X.M."/>
            <person name="Lenz T."/>
            <person name="Chakravarty S."/>
            <person name="Cornillot E."/>
            <person name="Hu Y."/>
            <person name="Ma W."/>
            <person name="Gonzalez L.M."/>
            <person name="Sanchez S."/>
            <person name="Estrada K."/>
            <person name="Sanchez-Flores A."/>
            <person name="Montero E."/>
            <person name="Harb O.S."/>
            <person name="Le Roch K.G."/>
            <person name="Mamoun C.B."/>
        </authorList>
    </citation>
    <scope>NUCLEOTIDE SEQUENCE</scope>
    <source>
        <strain evidence="14">WA1</strain>
    </source>
</reference>
<dbReference type="SMART" id="SM00146">
    <property type="entry name" value="PI3Kc"/>
    <property type="match status" value="1"/>
</dbReference>
<dbReference type="InterPro" id="IPR036940">
    <property type="entry name" value="PI3/4_kinase_cat_sf"/>
</dbReference>
<keyword evidence="7" id="KW-0227">DNA damage</keyword>
<dbReference type="Pfam" id="PF25030">
    <property type="entry name" value="M-HEAT_ATR"/>
    <property type="match status" value="1"/>
</dbReference>
<dbReference type="Pfam" id="PF23593">
    <property type="entry name" value="HEAT_ATR"/>
    <property type="match status" value="1"/>
</dbReference>
<dbReference type="GeneID" id="94337182"/>
<feature type="domain" description="FATC" evidence="13">
    <location>
        <begin position="3090"/>
        <end position="3122"/>
    </location>
</feature>
<dbReference type="GO" id="GO:0005694">
    <property type="term" value="C:chromosome"/>
    <property type="evidence" value="ECO:0007669"/>
    <property type="project" value="TreeGrafter"/>
</dbReference>
<dbReference type="CDD" id="cd00892">
    <property type="entry name" value="PIKKc_ATR"/>
    <property type="match status" value="1"/>
</dbReference>
<dbReference type="KEGG" id="bdw:94337182"/>
<dbReference type="GO" id="GO:0000723">
    <property type="term" value="P:telomere maintenance"/>
    <property type="evidence" value="ECO:0007669"/>
    <property type="project" value="TreeGrafter"/>
</dbReference>
<dbReference type="InterPro" id="IPR000403">
    <property type="entry name" value="PI3/4_kinase_cat_dom"/>
</dbReference>